<evidence type="ECO:0000259" key="8">
    <source>
        <dbReference type="PROSITE" id="PS50811"/>
    </source>
</evidence>
<evidence type="ECO:0000256" key="2">
    <source>
        <dbReference type="ARBA" id="ARBA00023015"/>
    </source>
</evidence>
<evidence type="ECO:0000256" key="5">
    <source>
        <dbReference type="ARBA" id="ARBA00023242"/>
    </source>
</evidence>
<dbReference type="PROSITE" id="PS50811">
    <property type="entry name" value="WRKY"/>
    <property type="match status" value="1"/>
</dbReference>
<feature type="compositionally biased region" description="Basic and acidic residues" evidence="7">
    <location>
        <begin position="171"/>
        <end position="182"/>
    </location>
</feature>
<comment type="subcellular location">
    <subcellularLocation>
        <location evidence="1">Nucleus</location>
    </subcellularLocation>
</comment>
<feature type="region of interest" description="Disordered" evidence="7">
    <location>
        <begin position="574"/>
        <end position="613"/>
    </location>
</feature>
<dbReference type="GO" id="GO:0003700">
    <property type="term" value="F:DNA-binding transcription factor activity"/>
    <property type="evidence" value="ECO:0007669"/>
    <property type="project" value="InterPro"/>
</dbReference>
<dbReference type="AlphaFoldDB" id="A0A0C9QVA3"/>
<feature type="coiled-coil region" evidence="6">
    <location>
        <begin position="184"/>
        <end position="211"/>
    </location>
</feature>
<feature type="compositionally biased region" description="Pro residues" evidence="7">
    <location>
        <begin position="654"/>
        <end position="663"/>
    </location>
</feature>
<dbReference type="FunFam" id="2.20.25.80:FF:000002">
    <property type="entry name" value="probable WRKY transcription factor 31"/>
    <property type="match status" value="1"/>
</dbReference>
<dbReference type="SMART" id="SM00774">
    <property type="entry name" value="WRKY"/>
    <property type="match status" value="1"/>
</dbReference>
<protein>
    <submittedName>
        <fullName evidence="9">TSA: Wollemia nobilis Ref_Wollemi_Transcript_6922_2664 transcribed RNA sequence</fullName>
    </submittedName>
</protein>
<evidence type="ECO:0000256" key="7">
    <source>
        <dbReference type="SAM" id="MobiDB-lite"/>
    </source>
</evidence>
<dbReference type="InterPro" id="IPR003657">
    <property type="entry name" value="WRKY_dom"/>
</dbReference>
<feature type="region of interest" description="Disordered" evidence="7">
    <location>
        <begin position="274"/>
        <end position="361"/>
    </location>
</feature>
<organism evidence="9">
    <name type="scientific">Wollemia nobilis</name>
    <dbReference type="NCBI Taxonomy" id="56998"/>
    <lineage>
        <taxon>Eukaryota</taxon>
        <taxon>Viridiplantae</taxon>
        <taxon>Streptophyta</taxon>
        <taxon>Embryophyta</taxon>
        <taxon>Tracheophyta</taxon>
        <taxon>Spermatophyta</taxon>
        <taxon>Pinopsida</taxon>
        <taxon>Pinidae</taxon>
        <taxon>Conifers II</taxon>
        <taxon>Araucariales</taxon>
        <taxon>Araucariaceae</taxon>
        <taxon>Wollemia</taxon>
    </lineage>
</organism>
<proteinExistence type="predicted"/>
<feature type="compositionally biased region" description="Low complexity" evidence="7">
    <location>
        <begin position="588"/>
        <end position="613"/>
    </location>
</feature>
<dbReference type="InterPro" id="IPR036576">
    <property type="entry name" value="WRKY_dom_sf"/>
</dbReference>
<dbReference type="InterPro" id="IPR044810">
    <property type="entry name" value="WRKY_plant"/>
</dbReference>
<keyword evidence="5" id="KW-0539">Nucleus</keyword>
<keyword evidence="4" id="KW-0804">Transcription</keyword>
<dbReference type="PANTHER" id="PTHR31429">
    <property type="entry name" value="WRKY TRANSCRIPTION FACTOR 36-RELATED"/>
    <property type="match status" value="1"/>
</dbReference>
<accession>A0A0C9QVA3</accession>
<keyword evidence="3" id="KW-0238">DNA-binding</keyword>
<dbReference type="Gene3D" id="2.20.25.80">
    <property type="entry name" value="WRKY domain"/>
    <property type="match status" value="1"/>
</dbReference>
<dbReference type="GO" id="GO:0005634">
    <property type="term" value="C:nucleus"/>
    <property type="evidence" value="ECO:0007669"/>
    <property type="project" value="UniProtKB-SubCell"/>
</dbReference>
<dbReference type="PANTHER" id="PTHR31429:SF106">
    <property type="entry name" value="WRKY TRANSCRIPTION FACTOR 31-RELATED"/>
    <property type="match status" value="1"/>
</dbReference>
<dbReference type="Pfam" id="PF03106">
    <property type="entry name" value="WRKY"/>
    <property type="match status" value="1"/>
</dbReference>
<reference evidence="9" key="1">
    <citation type="submission" date="2015-02" db="EMBL/GenBank/DDBJ databases">
        <title>A transcriptome of Wollemia nobilis - a relic of Gondwana.</title>
        <authorList>
            <person name="Chia J.Y."/>
            <person name="Leong Y.S."/>
            <person name="Abdul Karim S."/>
            <person name="Wan Azmi N."/>
            <person name="Hercus R."/>
            <person name="Croft L."/>
        </authorList>
    </citation>
    <scope>NUCLEOTIDE SEQUENCE</scope>
    <source>
        <strain evidence="9">MaeBrown</strain>
        <tissue evidence="9">Leaf</tissue>
    </source>
</reference>
<name>A0A0C9QVA3_9CONI</name>
<dbReference type="EMBL" id="GCHU01006878">
    <property type="protein sequence ID" value="JAG88605.1"/>
    <property type="molecule type" value="Transcribed_RNA"/>
</dbReference>
<feature type="compositionally biased region" description="Polar residues" evidence="7">
    <location>
        <begin position="274"/>
        <end position="283"/>
    </location>
</feature>
<feature type="compositionally biased region" description="Basic and acidic residues" evidence="7">
    <location>
        <begin position="284"/>
        <end position="300"/>
    </location>
</feature>
<evidence type="ECO:0000256" key="1">
    <source>
        <dbReference type="ARBA" id="ARBA00004123"/>
    </source>
</evidence>
<feature type="region of interest" description="Disordered" evidence="7">
    <location>
        <begin position="642"/>
        <end position="683"/>
    </location>
</feature>
<evidence type="ECO:0000256" key="4">
    <source>
        <dbReference type="ARBA" id="ARBA00023163"/>
    </source>
</evidence>
<evidence type="ECO:0000256" key="6">
    <source>
        <dbReference type="SAM" id="Coils"/>
    </source>
</evidence>
<dbReference type="SUPFAM" id="SSF118290">
    <property type="entry name" value="WRKY DNA-binding domain"/>
    <property type="match status" value="1"/>
</dbReference>
<feature type="compositionally biased region" description="Low complexity" evidence="7">
    <location>
        <begin position="642"/>
        <end position="653"/>
    </location>
</feature>
<feature type="region of interest" description="Disordered" evidence="7">
    <location>
        <begin position="152"/>
        <end position="184"/>
    </location>
</feature>
<keyword evidence="6" id="KW-0175">Coiled coil</keyword>
<dbReference type="GO" id="GO:0043565">
    <property type="term" value="F:sequence-specific DNA binding"/>
    <property type="evidence" value="ECO:0007669"/>
    <property type="project" value="InterPro"/>
</dbReference>
<evidence type="ECO:0000313" key="9">
    <source>
        <dbReference type="EMBL" id="JAG88605.1"/>
    </source>
</evidence>
<sequence>MEAAGLRIGEPIYRDFHQHNLLDTFLKQKCRRKLESMEDNRRFDRLGGIDLSVKLEDDTETKIGGGGEAENENAKAVVDFFSQKPRGAGGLEFEFRKKDGGGGGDNRGHVTSLADALGLASRTETKNVEPSSSKAINNVSTGLHLVMVPAKTASDRSTVDDEAMSPVRSPDTPHPEDTEPKSEMTTLQDELNRMNEENQKLRVMLNQISNNYGNLQMHLMSLMQQQQQQQRPSEEGEDKLTMSLGSTAKANEGAKDIAAPVRQFMDLAPLSSLGTETVGSQHSHSSDGRGFQRDDHEDASKPMNNEALSKKRDLTTAALKDSKHNHRSHENSGNRASSPAVDKTRPPTAEESSDHEEGWVPNKVHKVASKHAPVQDQTEATIRKARVSVRARSEAPMISDGCQWRKYGQKMAKGNPCPRAYYRCTMAVGCPVRKQVQRCAEDRSVLVTTYEGNHNHPLPPAATAMASTTSAAACMLLSGSTSSANDSNAFNSSFMAGSLLPCASAASMATISASAPFPTVTLDLTQTPNPLQYQRTPPGFPIPFGGLQQFTPSAPQIFGHQLFNQSKFAPMAGQQFDSQAQRPPLPGHPLMQQHHHQQQQQAPQNSAVPQSSSLADTVSAITADPNFTVALAAAITSIISGQNHNANSSQNPSQQPPPPPPCSRPDNPASNKVPASCMYSSDS</sequence>
<evidence type="ECO:0000256" key="3">
    <source>
        <dbReference type="ARBA" id="ARBA00023125"/>
    </source>
</evidence>
<feature type="domain" description="WRKY" evidence="8">
    <location>
        <begin position="393"/>
        <end position="459"/>
    </location>
</feature>
<keyword evidence="2" id="KW-0805">Transcription regulation</keyword>